<dbReference type="AlphaFoldDB" id="A0A9W8AHJ1"/>
<dbReference type="OrthoDB" id="271448at2759"/>
<dbReference type="SUPFAM" id="SSF50729">
    <property type="entry name" value="PH domain-like"/>
    <property type="match status" value="1"/>
</dbReference>
<keyword evidence="6" id="KW-0862">Zinc</keyword>
<name>A0A9W8AHJ1_9FUNG</name>
<dbReference type="GO" id="GO:0031902">
    <property type="term" value="C:late endosome membrane"/>
    <property type="evidence" value="ECO:0007669"/>
    <property type="project" value="UniProtKB-UniRule"/>
</dbReference>
<evidence type="ECO:0000256" key="6">
    <source>
        <dbReference type="ARBA" id="ARBA00022833"/>
    </source>
</evidence>
<keyword evidence="8" id="KW-0175">Coiled coil</keyword>
<sequence>MEQAFEPLVVTPALRPTLRNQEPIVVVQNHVGLYEGNRKDPHHNDGSLYLTPLRLLYVDRVNPHTRSLSLDLAQVKTAVAQAGFLTSSPKAVLTLRPKSMTAGDAPLSTATTSSIDWQCRICRHDNSGAAVKCTLCGVTRPPIAAGDPSAPLTALACPACTFHNHLSMRDCELCGSPLRPAFGPPPTAPPASISPLPSDLLVKLSFRGGGSTSFFTALQTALREAAWARRPDPAPLPAAPTPTRAVGGISQIVSRVDASHRATDDTLTAAFQDLDALQAMAHEMVRLAGTLATKAGPASAPTDGSDTGNLKHWLFSLGIDSPVTKDTAGAAYHSELAKELEEFLDPVLARVGGILALVDVYCLFNRARGVALVSPEDIYKACTLFDTQGLSLRLRPFSSGLLAVQSIDLSDAVVAQRFCQYLQTFGAMTAVELASYEQMATPLVHELLLIVEERGDICRDDSLEGLKFYPNRFPEMALDGAV</sequence>
<evidence type="ECO:0000256" key="7">
    <source>
        <dbReference type="ARBA" id="ARBA00022927"/>
    </source>
</evidence>
<keyword evidence="14" id="KW-1185">Reference proteome</keyword>
<dbReference type="PROSITE" id="PS50199">
    <property type="entry name" value="ZF_RANBP2_2"/>
    <property type="match status" value="1"/>
</dbReference>
<dbReference type="Gene3D" id="2.30.29.30">
    <property type="entry name" value="Pleckstrin-homology domain (PH domain)/Phosphotyrosine-binding domain (PTB)"/>
    <property type="match status" value="1"/>
</dbReference>
<dbReference type="GO" id="GO:0032266">
    <property type="term" value="F:phosphatidylinositol-3-phosphate binding"/>
    <property type="evidence" value="ECO:0007669"/>
    <property type="project" value="UniProtKB-UniRule"/>
</dbReference>
<feature type="domain" description="RanBP2-type" evidence="11">
    <location>
        <begin position="112"/>
        <end position="142"/>
    </location>
</feature>
<protein>
    <recommendedName>
        <fullName evidence="10">Vacuolar protein-sorting-associated protein 36</fullName>
    </recommendedName>
    <alternativeName>
        <fullName evidence="10">ESCRT-II complex subunit VPS36</fullName>
    </alternativeName>
</protein>
<dbReference type="InterPro" id="IPR021648">
    <property type="entry name" value="GLUE_dom"/>
</dbReference>
<evidence type="ECO:0000256" key="5">
    <source>
        <dbReference type="ARBA" id="ARBA00022771"/>
    </source>
</evidence>
<dbReference type="InterPro" id="IPR037855">
    <property type="entry name" value="Vps36"/>
</dbReference>
<dbReference type="InterPro" id="IPR036390">
    <property type="entry name" value="WH_DNA-bd_sf"/>
</dbReference>
<dbReference type="InterPro" id="IPR036388">
    <property type="entry name" value="WH-like_DNA-bd_sf"/>
</dbReference>
<organism evidence="13 14">
    <name type="scientific">Tieghemiomyces parasiticus</name>
    <dbReference type="NCBI Taxonomy" id="78921"/>
    <lineage>
        <taxon>Eukaryota</taxon>
        <taxon>Fungi</taxon>
        <taxon>Fungi incertae sedis</taxon>
        <taxon>Zoopagomycota</taxon>
        <taxon>Kickxellomycotina</taxon>
        <taxon>Dimargaritomycetes</taxon>
        <taxon>Dimargaritales</taxon>
        <taxon>Dimargaritaceae</taxon>
        <taxon>Tieghemiomyces</taxon>
    </lineage>
</organism>
<dbReference type="PANTHER" id="PTHR13128:SF12">
    <property type="entry name" value="VACUOLAR PROTEIN-SORTING-ASSOCIATED PROTEIN 36"/>
    <property type="match status" value="1"/>
</dbReference>
<keyword evidence="2 10" id="KW-0813">Transport</keyword>
<accession>A0A9W8AHJ1</accession>
<keyword evidence="7 10" id="KW-0653">Protein transport</keyword>
<dbReference type="GO" id="GO:0000814">
    <property type="term" value="C:ESCRT II complex"/>
    <property type="evidence" value="ECO:0007669"/>
    <property type="project" value="UniProtKB-UniRule"/>
</dbReference>
<dbReference type="InterPro" id="IPR011993">
    <property type="entry name" value="PH-like_dom_sf"/>
</dbReference>
<keyword evidence="10" id="KW-0963">Cytoplasm</keyword>
<dbReference type="SUPFAM" id="SSF46785">
    <property type="entry name" value="Winged helix' DNA-binding domain"/>
    <property type="match status" value="1"/>
</dbReference>
<comment type="caution">
    <text evidence="13">The sequence shown here is derived from an EMBL/GenBank/DDBJ whole genome shotgun (WGS) entry which is preliminary data.</text>
</comment>
<dbReference type="Gene3D" id="1.10.10.10">
    <property type="entry name" value="Winged helix-like DNA-binding domain superfamily/Winged helix DNA-binding domain"/>
    <property type="match status" value="2"/>
</dbReference>
<dbReference type="Pfam" id="PF04157">
    <property type="entry name" value="EAP30"/>
    <property type="match status" value="1"/>
</dbReference>
<dbReference type="PROSITE" id="PS01358">
    <property type="entry name" value="ZF_RANBP2_1"/>
    <property type="match status" value="1"/>
</dbReference>
<dbReference type="GO" id="GO:0043328">
    <property type="term" value="P:protein transport to vacuole involved in ubiquitin-dependent protein catabolic process via the multivesicular body sorting pathway"/>
    <property type="evidence" value="ECO:0007669"/>
    <property type="project" value="UniProtKB-UniRule"/>
</dbReference>
<dbReference type="EMBL" id="JANBPT010000089">
    <property type="protein sequence ID" value="KAJ1928062.1"/>
    <property type="molecule type" value="Genomic_DNA"/>
</dbReference>
<keyword evidence="5 9" id="KW-0863">Zinc-finger</keyword>
<dbReference type="Gene3D" id="6.10.140.260">
    <property type="match status" value="1"/>
</dbReference>
<dbReference type="InterPro" id="IPR001876">
    <property type="entry name" value="Znf_RanBP2"/>
</dbReference>
<reference evidence="13" key="1">
    <citation type="submission" date="2022-07" db="EMBL/GenBank/DDBJ databases">
        <title>Phylogenomic reconstructions and comparative analyses of Kickxellomycotina fungi.</title>
        <authorList>
            <person name="Reynolds N.K."/>
            <person name="Stajich J.E."/>
            <person name="Barry K."/>
            <person name="Grigoriev I.V."/>
            <person name="Crous P."/>
            <person name="Smith M.E."/>
        </authorList>
    </citation>
    <scope>NUCLEOTIDE SEQUENCE</scope>
    <source>
        <strain evidence="13">RSA 861</strain>
    </source>
</reference>
<evidence type="ECO:0000256" key="1">
    <source>
        <dbReference type="ARBA" id="ARBA00009697"/>
    </source>
</evidence>
<evidence type="ECO:0000256" key="10">
    <source>
        <dbReference type="RuleBase" id="RU367095"/>
    </source>
</evidence>
<comment type="subcellular location">
    <subcellularLocation>
        <location evidence="10">Cytoplasm</location>
    </subcellularLocation>
    <subcellularLocation>
        <location evidence="10">Endosome</location>
    </subcellularLocation>
</comment>
<dbReference type="SMART" id="SM00547">
    <property type="entry name" value="ZnF_RBZ"/>
    <property type="match status" value="2"/>
</dbReference>
<keyword evidence="13" id="KW-0378">Hydrolase</keyword>
<keyword evidence="3" id="KW-0479">Metal-binding</keyword>
<evidence type="ECO:0000259" key="11">
    <source>
        <dbReference type="PROSITE" id="PS50199"/>
    </source>
</evidence>
<proteinExistence type="inferred from homology"/>
<dbReference type="Proteomes" id="UP001150569">
    <property type="component" value="Unassembled WGS sequence"/>
</dbReference>
<evidence type="ECO:0000256" key="3">
    <source>
        <dbReference type="ARBA" id="ARBA00022723"/>
    </source>
</evidence>
<gene>
    <name evidence="13" type="primary">VPS36_2</name>
    <name evidence="13" type="ORF">IWQ60_002374</name>
</gene>
<keyword evidence="4 10" id="KW-0967">Endosome</keyword>
<dbReference type="GO" id="GO:0016787">
    <property type="term" value="F:hydrolase activity"/>
    <property type="evidence" value="ECO:0007669"/>
    <property type="project" value="UniProtKB-KW"/>
</dbReference>
<dbReference type="PANTHER" id="PTHR13128">
    <property type="entry name" value="VACUOLAR PROTEIN-SORTING-ASSOCIATED PROTEIN 36"/>
    <property type="match status" value="1"/>
</dbReference>
<evidence type="ECO:0000313" key="13">
    <source>
        <dbReference type="EMBL" id="KAJ1928062.1"/>
    </source>
</evidence>
<dbReference type="GO" id="GO:0043130">
    <property type="term" value="F:ubiquitin binding"/>
    <property type="evidence" value="ECO:0007669"/>
    <property type="project" value="UniProtKB-UniRule"/>
</dbReference>
<evidence type="ECO:0000259" key="12">
    <source>
        <dbReference type="PROSITE" id="PS51495"/>
    </source>
</evidence>
<feature type="domain" description="GLUE N-terminal" evidence="12">
    <location>
        <begin position="8"/>
        <end position="234"/>
    </location>
</feature>
<evidence type="ECO:0000313" key="14">
    <source>
        <dbReference type="Proteomes" id="UP001150569"/>
    </source>
</evidence>
<dbReference type="FunFam" id="1.10.10.10:FF:000165">
    <property type="entry name" value="Vacuolar protein sorting protein (Vps36)"/>
    <property type="match status" value="1"/>
</dbReference>
<evidence type="ECO:0000256" key="9">
    <source>
        <dbReference type="PROSITE-ProRule" id="PRU00322"/>
    </source>
</evidence>
<evidence type="ECO:0000256" key="2">
    <source>
        <dbReference type="ARBA" id="ARBA00022448"/>
    </source>
</evidence>
<dbReference type="Pfam" id="PF11605">
    <property type="entry name" value="Vps36_ESCRT-II"/>
    <property type="match status" value="1"/>
</dbReference>
<dbReference type="GO" id="GO:0008270">
    <property type="term" value="F:zinc ion binding"/>
    <property type="evidence" value="ECO:0007669"/>
    <property type="project" value="UniProtKB-KW"/>
</dbReference>
<comment type="similarity">
    <text evidence="1 10">Belongs to the VPS36 family.</text>
</comment>
<comment type="function">
    <text evidence="10">Component of the ESCRT-II complex (endosomal sorting complex required for transport II), which is required for multivesicular body (MVB) formation and sorting of endosomal cargo proteins into MVBs.</text>
</comment>
<dbReference type="InterPro" id="IPR040608">
    <property type="entry name" value="Snf8/Vps36"/>
</dbReference>
<comment type="subunit">
    <text evidence="10">Component of the endosomal sorting complex required for transport II (ESCRT-II).</text>
</comment>
<dbReference type="PROSITE" id="PS51495">
    <property type="entry name" value="GLUE"/>
    <property type="match status" value="1"/>
</dbReference>
<evidence type="ECO:0000256" key="8">
    <source>
        <dbReference type="ARBA" id="ARBA00023054"/>
    </source>
</evidence>
<evidence type="ECO:0000256" key="4">
    <source>
        <dbReference type="ARBA" id="ARBA00022753"/>
    </source>
</evidence>